<evidence type="ECO:0000313" key="1">
    <source>
        <dbReference type="EMBL" id="JAC93775.1"/>
    </source>
</evidence>
<proteinExistence type="evidence at transcript level"/>
<dbReference type="AlphaFoldDB" id="A0A090XDD0"/>
<name>A0A090XDD0_IXORI</name>
<protein>
    <submittedName>
        <fullName evidence="1">Uncharacterized protein</fullName>
    </submittedName>
</protein>
<accession>A0A090XDD0</accession>
<reference evidence="1" key="1">
    <citation type="journal article" date="2015" name="PLoS Negl. Trop. Dis.">
        <title>Deep Sequencing Analysis of the Ixodes ricinus Haemocytome.</title>
        <authorList>
            <person name="Kotsyfakis M."/>
            <person name="Kopacek P."/>
            <person name="Franta Z."/>
            <person name="Pedra J.H."/>
            <person name="Ribeiro J.M."/>
        </authorList>
    </citation>
    <scope>NUCLEOTIDE SEQUENCE</scope>
</reference>
<sequence>YAVGVTGEALSKLEDTLPVLVYVAGYAVHATLERLNCVKCRPVLSINKAINISVAQRHFKLAKELAGGGLLFPTMFAINAVAHSYIVAQELSKQAEFLKVPNQRQLVTDLTVDLLTNGESSEFDVCEDGHTAEFVLRHVLWCSTSILLKNVFLQDEQETTVGGGNSCQSKLRTWIKFCKTQRAS</sequence>
<organism evidence="1">
    <name type="scientific">Ixodes ricinus</name>
    <name type="common">Common tick</name>
    <name type="synonym">Acarus ricinus</name>
    <dbReference type="NCBI Taxonomy" id="34613"/>
    <lineage>
        <taxon>Eukaryota</taxon>
        <taxon>Metazoa</taxon>
        <taxon>Ecdysozoa</taxon>
        <taxon>Arthropoda</taxon>
        <taxon>Chelicerata</taxon>
        <taxon>Arachnida</taxon>
        <taxon>Acari</taxon>
        <taxon>Parasitiformes</taxon>
        <taxon>Ixodida</taxon>
        <taxon>Ixodoidea</taxon>
        <taxon>Ixodidae</taxon>
        <taxon>Ixodinae</taxon>
        <taxon>Ixodes</taxon>
    </lineage>
</organism>
<dbReference type="EMBL" id="GBIH01000935">
    <property type="protein sequence ID" value="JAC93775.1"/>
    <property type="molecule type" value="mRNA"/>
</dbReference>
<feature type="non-terminal residue" evidence="1">
    <location>
        <position position="1"/>
    </location>
</feature>